<dbReference type="Gene3D" id="3.30.559.30">
    <property type="entry name" value="Nonribosomal peptide synthetase, condensation domain"/>
    <property type="match status" value="1"/>
</dbReference>
<name>A0ABT8BVJ9_9VIBR</name>
<dbReference type="RefSeq" id="WP_290312726.1">
    <property type="nucleotide sequence ID" value="NZ_JAUFQC010000017.1"/>
</dbReference>
<reference evidence="2" key="1">
    <citation type="journal article" date="2019" name="Int. J. Syst. Evol. Microbiol.">
        <title>The Global Catalogue of Microorganisms (GCM) 10K type strain sequencing project: providing services to taxonomists for standard genome sequencing and annotation.</title>
        <authorList>
            <consortium name="The Broad Institute Genomics Platform"/>
            <consortium name="The Broad Institute Genome Sequencing Center for Infectious Disease"/>
            <person name="Wu L."/>
            <person name="Ma J."/>
        </authorList>
    </citation>
    <scope>NUCLEOTIDE SEQUENCE [LARGE SCALE GENOMIC DNA]</scope>
    <source>
        <strain evidence="2">CECT 7398</strain>
    </source>
</reference>
<organism evidence="1 2">
    <name type="scientific">Vibrio ostreicida</name>
    <dbReference type="NCBI Taxonomy" id="526588"/>
    <lineage>
        <taxon>Bacteria</taxon>
        <taxon>Pseudomonadati</taxon>
        <taxon>Pseudomonadota</taxon>
        <taxon>Gammaproteobacteria</taxon>
        <taxon>Vibrionales</taxon>
        <taxon>Vibrionaceae</taxon>
        <taxon>Vibrio</taxon>
    </lineage>
</organism>
<accession>A0ABT8BVJ9</accession>
<dbReference type="Proteomes" id="UP001238540">
    <property type="component" value="Unassembled WGS sequence"/>
</dbReference>
<comment type="caution">
    <text evidence="1">The sequence shown here is derived from an EMBL/GenBank/DDBJ whole genome shotgun (WGS) entry which is preliminary data.</text>
</comment>
<keyword evidence="2" id="KW-1185">Reference proteome</keyword>
<proteinExistence type="predicted"/>
<gene>
    <name evidence="1" type="ORF">QWZ16_16200</name>
</gene>
<evidence type="ECO:0000313" key="1">
    <source>
        <dbReference type="EMBL" id="MDN3611177.1"/>
    </source>
</evidence>
<protein>
    <submittedName>
        <fullName evidence="1">Uncharacterized protein</fullName>
    </submittedName>
</protein>
<dbReference type="EMBL" id="JAUFQC010000017">
    <property type="protein sequence ID" value="MDN3611177.1"/>
    <property type="molecule type" value="Genomic_DNA"/>
</dbReference>
<sequence>MANFWQEQQAISAFPLGRNGMTKCRVMMPIERASKLFSATFKFARMDRETSLIALVALASKAVMSAEECVIHRESHGRFSESLGIDLSRSVNWHTALFPQKVQFSHDLTETIIGIKDGAHSIRDGGLSYSAGIVQKSWEYQSSVDVLF</sequence>
<evidence type="ECO:0000313" key="2">
    <source>
        <dbReference type="Proteomes" id="UP001238540"/>
    </source>
</evidence>